<evidence type="ECO:0000256" key="2">
    <source>
        <dbReference type="SAM" id="Phobius"/>
    </source>
</evidence>
<name>A0A7X6L4G6_9NOCA</name>
<proteinExistence type="predicted"/>
<accession>A0A7X6L4G6</accession>
<feature type="transmembrane region" description="Helical" evidence="2">
    <location>
        <begin position="144"/>
        <end position="165"/>
    </location>
</feature>
<feature type="transmembrane region" description="Helical" evidence="2">
    <location>
        <begin position="171"/>
        <end position="192"/>
    </location>
</feature>
<keyword evidence="4" id="KW-1185">Reference proteome</keyword>
<dbReference type="EMBL" id="JAAXOS010000007">
    <property type="protein sequence ID" value="NKY27560.1"/>
    <property type="molecule type" value="Genomic_DNA"/>
</dbReference>
<reference evidence="3 4" key="1">
    <citation type="submission" date="2020-04" db="EMBL/GenBank/DDBJ databases">
        <title>MicrobeNet Type strains.</title>
        <authorList>
            <person name="Nicholson A.C."/>
        </authorList>
    </citation>
    <scope>NUCLEOTIDE SEQUENCE [LARGE SCALE GENOMIC DNA]</scope>
    <source>
        <strain evidence="3 4">DSM 44956</strain>
    </source>
</reference>
<keyword evidence="2" id="KW-1133">Transmembrane helix</keyword>
<sequence>MEFDAAHFELIIKDIEKNLTVLSSKLDSVPHVVDNAIDHWWVTDGMEASIRWTGEKIIEFGKWLWDTIKDVLKGVAAPLFLGKCAFDWYGVRESATLVQSEINPDVLSVNREWQGAAQLAYARTMTSQREAVKRIGEIGKDASTSVLAVAVGGLVFYVAMGAILSKAIAEIAAAIAGLGSGVFSWAGAALLLEAITSTSISMAAALAALATLTGAQVTGLVALEATATDNGPFPGGRWPDPNTKTFDDGTRLDGTANWSVR</sequence>
<feature type="region of interest" description="Disordered" evidence="1">
    <location>
        <begin position="231"/>
        <end position="261"/>
    </location>
</feature>
<evidence type="ECO:0000313" key="4">
    <source>
        <dbReference type="Proteomes" id="UP000540698"/>
    </source>
</evidence>
<evidence type="ECO:0000313" key="3">
    <source>
        <dbReference type="EMBL" id="NKY27560.1"/>
    </source>
</evidence>
<dbReference type="AlphaFoldDB" id="A0A7X6L4G6"/>
<comment type="caution">
    <text evidence="3">The sequence shown here is derived from an EMBL/GenBank/DDBJ whole genome shotgun (WGS) entry which is preliminary data.</text>
</comment>
<dbReference type="RefSeq" id="WP_062976161.1">
    <property type="nucleotide sequence ID" value="NZ_JAAXOS010000007.1"/>
</dbReference>
<protein>
    <submittedName>
        <fullName evidence="3">Uncharacterized protein</fullName>
    </submittedName>
</protein>
<gene>
    <name evidence="3" type="ORF">HGB38_15165</name>
</gene>
<keyword evidence="2" id="KW-0472">Membrane</keyword>
<evidence type="ECO:0000256" key="1">
    <source>
        <dbReference type="SAM" id="MobiDB-lite"/>
    </source>
</evidence>
<keyword evidence="2" id="KW-0812">Transmembrane</keyword>
<dbReference type="Proteomes" id="UP000540698">
    <property type="component" value="Unassembled WGS sequence"/>
</dbReference>
<organism evidence="3 4">
    <name type="scientific">Nocardia gamkensis</name>
    <dbReference type="NCBI Taxonomy" id="352869"/>
    <lineage>
        <taxon>Bacteria</taxon>
        <taxon>Bacillati</taxon>
        <taxon>Actinomycetota</taxon>
        <taxon>Actinomycetes</taxon>
        <taxon>Mycobacteriales</taxon>
        <taxon>Nocardiaceae</taxon>
        <taxon>Nocardia</taxon>
    </lineage>
</organism>
<feature type="transmembrane region" description="Helical" evidence="2">
    <location>
        <begin position="204"/>
        <end position="223"/>
    </location>
</feature>